<dbReference type="FunFam" id="2.30.30.30:FF:000014">
    <property type="entry name" value="60S ribosomal protein L6"/>
    <property type="match status" value="1"/>
</dbReference>
<reference evidence="8" key="1">
    <citation type="submission" date="2017-10" db="EMBL/GenBank/DDBJ databases">
        <title>Transcriptome Assembly of Sugarcane Aphid Adults.</title>
        <authorList>
            <person name="Scully E.D."/>
            <person name="Palmer N.A."/>
            <person name="Geib S.M."/>
            <person name="Sarath G."/>
            <person name="Sattler S.E."/>
        </authorList>
    </citation>
    <scope>NUCLEOTIDE SEQUENCE</scope>
    <source>
        <tissue evidence="8">Whole body</tissue>
    </source>
</reference>
<keyword evidence="2 8" id="KW-0689">Ribosomal protein</keyword>
<feature type="compositionally biased region" description="Basic residues" evidence="7">
    <location>
        <begin position="36"/>
        <end position="47"/>
    </location>
</feature>
<evidence type="ECO:0000256" key="6">
    <source>
        <dbReference type="ARBA" id="ARBA00046388"/>
    </source>
</evidence>
<feature type="region of interest" description="Disordered" evidence="7">
    <location>
        <begin position="235"/>
        <end position="256"/>
    </location>
</feature>
<evidence type="ECO:0000256" key="2">
    <source>
        <dbReference type="ARBA" id="ARBA00022980"/>
    </source>
</evidence>
<evidence type="ECO:0000256" key="1">
    <source>
        <dbReference type="ARBA" id="ARBA00010592"/>
    </source>
</evidence>
<organism evidence="8">
    <name type="scientific">Melanaphis sacchari</name>
    <dbReference type="NCBI Taxonomy" id="742174"/>
    <lineage>
        <taxon>Eukaryota</taxon>
        <taxon>Metazoa</taxon>
        <taxon>Ecdysozoa</taxon>
        <taxon>Arthropoda</taxon>
        <taxon>Hexapoda</taxon>
        <taxon>Insecta</taxon>
        <taxon>Pterygota</taxon>
        <taxon>Neoptera</taxon>
        <taxon>Paraneoptera</taxon>
        <taxon>Hemiptera</taxon>
        <taxon>Sternorrhyncha</taxon>
        <taxon>Aphidomorpha</taxon>
        <taxon>Aphidoidea</taxon>
        <taxon>Aphididae</taxon>
        <taxon>Aphidini</taxon>
        <taxon>Melanaphis</taxon>
    </lineage>
</organism>
<dbReference type="CDD" id="cd13156">
    <property type="entry name" value="KOW_RPL6"/>
    <property type="match status" value="1"/>
</dbReference>
<accession>A0A2H8U033</accession>
<evidence type="ECO:0000256" key="4">
    <source>
        <dbReference type="ARBA" id="ARBA00035233"/>
    </source>
</evidence>
<sequence length="300" mass="34099">MVKVKEPVAAKSASSDAKKKLRPSKVKSLAKYETKKKARAAGTLKKKPKQNLLSGSATWKVVYKSGTWRFVHRPTEAKLIAKAKAEGKPLAETPKKKKSIIVKPIKGEKNGETREVHTVKRKAYYPTLKSPKKHKSRGLFKNHKRNIRSSLTPGTIVILLTGVHKGKRAVLLKTLDTGLLLITGPFILNAIPMRRVHQGHVIATKTKLDISSVKIPEEVDDKYFKRTLLKKKPKKNDSKSLFVQKPKTYRPTEKRKSDQKLVDAQVLNIIKKHQDKKSLFLYLSSMFGLRNNQYPHRMQF</sequence>
<keyword evidence="3" id="KW-0687">Ribonucleoprotein</keyword>
<evidence type="ECO:0000256" key="5">
    <source>
        <dbReference type="ARBA" id="ARBA00035351"/>
    </source>
</evidence>
<dbReference type="GO" id="GO:0003723">
    <property type="term" value="F:RNA binding"/>
    <property type="evidence" value="ECO:0007669"/>
    <property type="project" value="TreeGrafter"/>
</dbReference>
<evidence type="ECO:0000256" key="3">
    <source>
        <dbReference type="ARBA" id="ARBA00023274"/>
    </source>
</evidence>
<protein>
    <recommendedName>
        <fullName evidence="4">Large ribosomal subunit protein eL6</fullName>
    </recommendedName>
    <alternativeName>
        <fullName evidence="5">60S ribosomal protein L6</fullName>
    </alternativeName>
</protein>
<dbReference type="SUPFAM" id="SSF50104">
    <property type="entry name" value="Translation proteins SH3-like domain"/>
    <property type="match status" value="1"/>
</dbReference>
<dbReference type="OrthoDB" id="2436667at2759"/>
<dbReference type="InterPro" id="IPR014722">
    <property type="entry name" value="Rib_uL2_dom2"/>
</dbReference>
<dbReference type="GO" id="GO:0003735">
    <property type="term" value="F:structural constituent of ribosome"/>
    <property type="evidence" value="ECO:0007669"/>
    <property type="project" value="InterPro"/>
</dbReference>
<dbReference type="PANTHER" id="PTHR10715:SF0">
    <property type="entry name" value="LARGE RIBOSOMAL SUBUNIT PROTEIN EL6"/>
    <property type="match status" value="1"/>
</dbReference>
<dbReference type="Pfam" id="PF01159">
    <property type="entry name" value="Ribosomal_L6e"/>
    <property type="match status" value="1"/>
</dbReference>
<dbReference type="InterPro" id="IPR041997">
    <property type="entry name" value="Ribosomal_eL6_KOW"/>
</dbReference>
<dbReference type="GO" id="GO:0022625">
    <property type="term" value="C:cytosolic large ribosomal subunit"/>
    <property type="evidence" value="ECO:0007669"/>
    <property type="project" value="TreeGrafter"/>
</dbReference>
<dbReference type="EMBL" id="GFXV01008069">
    <property type="protein sequence ID" value="MBW19874.1"/>
    <property type="molecule type" value="Transcribed_RNA"/>
</dbReference>
<dbReference type="InterPro" id="IPR008991">
    <property type="entry name" value="Translation_prot_SH3-like_sf"/>
</dbReference>
<name>A0A2H8U033_9HEMI</name>
<dbReference type="AlphaFoldDB" id="A0A2H8U033"/>
<proteinExistence type="inferred from homology"/>
<dbReference type="Gene3D" id="2.30.30.30">
    <property type="match status" value="1"/>
</dbReference>
<dbReference type="InterPro" id="IPR000915">
    <property type="entry name" value="60S_ribosomal_eL6"/>
</dbReference>
<gene>
    <name evidence="8" type="primary">Rpl6_2</name>
</gene>
<comment type="subunit">
    <text evidence="6">Component of the large ribosomal subunit. May bind IPO9 with low affinity.</text>
</comment>
<evidence type="ECO:0000256" key="7">
    <source>
        <dbReference type="SAM" id="MobiDB-lite"/>
    </source>
</evidence>
<dbReference type="PANTHER" id="PTHR10715">
    <property type="entry name" value="60S RIBOSOMAL PROTEIN L6"/>
    <property type="match status" value="1"/>
</dbReference>
<dbReference type="GO" id="GO:0002181">
    <property type="term" value="P:cytoplasmic translation"/>
    <property type="evidence" value="ECO:0007669"/>
    <property type="project" value="TreeGrafter"/>
</dbReference>
<evidence type="ECO:0000313" key="8">
    <source>
        <dbReference type="EMBL" id="MBW19874.1"/>
    </source>
</evidence>
<feature type="region of interest" description="Disordered" evidence="7">
    <location>
        <begin position="1"/>
        <end position="47"/>
    </location>
</feature>
<dbReference type="GO" id="GO:0000027">
    <property type="term" value="P:ribosomal large subunit assembly"/>
    <property type="evidence" value="ECO:0007669"/>
    <property type="project" value="TreeGrafter"/>
</dbReference>
<comment type="similarity">
    <text evidence="1">Belongs to the eukaryotic ribosomal protein eL6 family.</text>
</comment>